<protein>
    <submittedName>
        <fullName evidence="1">Uncharacterized protein</fullName>
    </submittedName>
</protein>
<dbReference type="RefSeq" id="WP_091150916.1">
    <property type="nucleotide sequence ID" value="NZ_FNAI01000008.1"/>
</dbReference>
<keyword evidence="2" id="KW-1185">Reference proteome</keyword>
<organism evidence="1 2">
    <name type="scientific">Mucilaginibacter pineti</name>
    <dbReference type="NCBI Taxonomy" id="1391627"/>
    <lineage>
        <taxon>Bacteria</taxon>
        <taxon>Pseudomonadati</taxon>
        <taxon>Bacteroidota</taxon>
        <taxon>Sphingobacteriia</taxon>
        <taxon>Sphingobacteriales</taxon>
        <taxon>Sphingobacteriaceae</taxon>
        <taxon>Mucilaginibacter</taxon>
    </lineage>
</organism>
<accession>A0A1G7EM68</accession>
<dbReference type="EMBL" id="FNAI01000008">
    <property type="protein sequence ID" value="SDE64739.1"/>
    <property type="molecule type" value="Genomic_DNA"/>
</dbReference>
<proteinExistence type="predicted"/>
<evidence type="ECO:0000313" key="1">
    <source>
        <dbReference type="EMBL" id="SDE64739.1"/>
    </source>
</evidence>
<dbReference type="Proteomes" id="UP000199072">
    <property type="component" value="Unassembled WGS sequence"/>
</dbReference>
<evidence type="ECO:0000313" key="2">
    <source>
        <dbReference type="Proteomes" id="UP000199072"/>
    </source>
</evidence>
<dbReference type="AlphaFoldDB" id="A0A1G7EM68"/>
<dbReference type="OrthoDB" id="1400303at2"/>
<dbReference type="STRING" id="1391627.SAMN05216464_10886"/>
<sequence length="979" mass="112736">MGWFEYLKSNGHFAPEKNPQPVKVKNGFSTPRWEALDYLEKVAQKIADGDAQNYIDEIIAIIINASEKPVDNYISWYRLISILSKLPNKRIPVELIEFQHVWVKSQFDTGLQTAEIAENLLPKFLTGKPDDTQKALMIFTQLFAISILDHPADRQDTRTYETAYDLYNLQNAFVELKVLEKVNQYLGTSALNLLADQVNILLRDHHRHFDIKQDDKTYHLSLIPISSNLKVVLFDENEDYLQDGVVEKYADEGPLWPKLYFTKFFSDAGLTGTEVTAAIEHAEFTLTHDLESIMGFYGIRDLEEETESGYALLHTFSYILVEWLSYLAIEKSAEALPVLRMFAMENRFQLPFFKRILFYVFSKNWSALKTVFWEISGTTDEHQIFSEHLYHKELYQLLESVSEQLDETDVVNLKEIIRQGPVGERHNGQTPEAWRHRWLQGLKSNIAFNESFETLSAQITPDKDYAEEGKVLVRVGSVSPYTPEEILALSIDDLLDMLLTFRDRDRWEDPTVEGLGEKLQEAVKQCPEHFIHELHKLLGVDYFYVYHIIWGFTNALKTNHLFDWLPVLHFCLQYIKSEDFINDSLGTAHETRASQDWVFGQVAYLISEGTRAEVGGFDDDGLLAAKEIVITIANDLKPSPNVGTEAVPDFVMHSLNHTQGKVMRSILDCALKEARDRNAPVGGSNWEPALKIAFEKNLRREVLDGYTLQGMYLSQFMFLDDSWLRIQIVAHQQLPKLPWLAFMAGVAFGKPISGDFYPIMQPHYQRALDDNLIDLHYHQGLLRHFVAYYFWNYDIDYKETFLYKLINRYPNQYTPSLVQFLNTQIASIVALEATERQALTNKIIRIWKHLLKLFSGTSSEGDSEPLKGIIRFVTVLSKLDQETTKLIINTLSVDPTYGRGQFMIKQLTRLNEDTDSKKFVAIIAGELDYTAHYQPDVLKKMLTMLYDSGEKDAANGIINQLVILGHHYLKELYLANNSL</sequence>
<reference evidence="1 2" key="1">
    <citation type="submission" date="2016-10" db="EMBL/GenBank/DDBJ databases">
        <authorList>
            <person name="de Groot N.N."/>
        </authorList>
    </citation>
    <scope>NUCLEOTIDE SEQUENCE [LARGE SCALE GENOMIC DNA]</scope>
    <source>
        <strain evidence="1 2">47C3B</strain>
    </source>
</reference>
<name>A0A1G7EM68_9SPHI</name>
<gene>
    <name evidence="1" type="ORF">SAMN05216464_10886</name>
</gene>